<accession>A0A1F4URH8</accession>
<keyword evidence="1" id="KW-1133">Transmembrane helix</keyword>
<dbReference type="AlphaFoldDB" id="A0A1F4URH8"/>
<dbReference type="Pfam" id="PF18933">
    <property type="entry name" value="PsbP_2"/>
    <property type="match status" value="1"/>
</dbReference>
<evidence type="ECO:0000313" key="3">
    <source>
        <dbReference type="Proteomes" id="UP000176608"/>
    </source>
</evidence>
<dbReference type="STRING" id="1802617.A2886_02090"/>
<dbReference type="EMBL" id="MEVA01000006">
    <property type="protein sequence ID" value="OGC47558.1"/>
    <property type="molecule type" value="Genomic_DNA"/>
</dbReference>
<dbReference type="Gene3D" id="3.40.1000.10">
    <property type="entry name" value="Mog1/PsbP, alpha/beta/alpha sandwich"/>
    <property type="match status" value="1"/>
</dbReference>
<organism evidence="2 3">
    <name type="scientific">candidate division WWE3 bacterium RIFCSPHIGHO2_01_FULL_42_13</name>
    <dbReference type="NCBI Taxonomy" id="1802617"/>
    <lineage>
        <taxon>Bacteria</taxon>
        <taxon>Katanobacteria</taxon>
    </lineage>
</organism>
<reference evidence="2 3" key="1">
    <citation type="journal article" date="2016" name="Nat. Commun.">
        <title>Thousands of microbial genomes shed light on interconnected biogeochemical processes in an aquifer system.</title>
        <authorList>
            <person name="Anantharaman K."/>
            <person name="Brown C.T."/>
            <person name="Hug L.A."/>
            <person name="Sharon I."/>
            <person name="Castelle C.J."/>
            <person name="Probst A.J."/>
            <person name="Thomas B.C."/>
            <person name="Singh A."/>
            <person name="Wilkins M.J."/>
            <person name="Karaoz U."/>
            <person name="Brodie E.L."/>
            <person name="Williams K.H."/>
            <person name="Hubbard S.S."/>
            <person name="Banfield J.F."/>
        </authorList>
    </citation>
    <scope>NUCLEOTIDE SEQUENCE [LARGE SCALE GENOMIC DNA]</scope>
</reference>
<evidence type="ECO:0008006" key="4">
    <source>
        <dbReference type="Google" id="ProtNLM"/>
    </source>
</evidence>
<evidence type="ECO:0000256" key="1">
    <source>
        <dbReference type="SAM" id="Phobius"/>
    </source>
</evidence>
<dbReference type="Proteomes" id="UP000176608">
    <property type="component" value="Unassembled WGS sequence"/>
</dbReference>
<name>A0A1F4URH8_UNCKA</name>
<keyword evidence="1" id="KW-0812">Transmembrane</keyword>
<gene>
    <name evidence="2" type="ORF">A2886_02090</name>
</gene>
<comment type="caution">
    <text evidence="2">The sequence shown here is derived from an EMBL/GenBank/DDBJ whole genome shotgun (WGS) entry which is preliminary data.</text>
</comment>
<keyword evidence="1" id="KW-0472">Membrane</keyword>
<feature type="transmembrane region" description="Helical" evidence="1">
    <location>
        <begin position="12"/>
        <end position="30"/>
    </location>
</feature>
<protein>
    <recommendedName>
        <fullName evidence="4">PsbP C-terminal domain-containing protein</fullName>
    </recommendedName>
</protein>
<evidence type="ECO:0000313" key="2">
    <source>
        <dbReference type="EMBL" id="OGC47558.1"/>
    </source>
</evidence>
<proteinExistence type="predicted"/>
<sequence length="207" mass="22815">MRKTVQQRGVALPLIIIGVLVVLVVVFFLVTGDFKFSVSTNQPSSPEQSAQSEPQNYQNDAYGLSLIYPGNWSFKNQPTAQYVVAFYSPQESSADDYREFVGIKIIDISSQPDLTVQAVADLWESQTAEESAGEDNFQVAGREAATVSGEEARDIIFTADLDGDQIKGFARVVLKNGNAYIFEYFAKAKAYDKYLPDVESILASTNL</sequence>